<gene>
    <name evidence="2" type="ORF">ACFOPI_13775</name>
</gene>
<comment type="caution">
    <text evidence="2">The sequence shown here is derived from an EMBL/GenBank/DDBJ whole genome shotgun (WGS) entry which is preliminary data.</text>
</comment>
<dbReference type="Proteomes" id="UP001595729">
    <property type="component" value="Unassembled WGS sequence"/>
</dbReference>
<protein>
    <submittedName>
        <fullName evidence="2">Uncharacterized protein</fullName>
    </submittedName>
</protein>
<evidence type="ECO:0000313" key="2">
    <source>
        <dbReference type="EMBL" id="MFC3684669.1"/>
    </source>
</evidence>
<name>A0ABV7W4E0_9BURK</name>
<reference evidence="3" key="1">
    <citation type="journal article" date="2019" name="Int. J. Syst. Evol. Microbiol.">
        <title>The Global Catalogue of Microorganisms (GCM) 10K type strain sequencing project: providing services to taxonomists for standard genome sequencing and annotation.</title>
        <authorList>
            <consortium name="The Broad Institute Genomics Platform"/>
            <consortium name="The Broad Institute Genome Sequencing Center for Infectious Disease"/>
            <person name="Wu L."/>
            <person name="Ma J."/>
        </authorList>
    </citation>
    <scope>NUCLEOTIDE SEQUENCE [LARGE SCALE GENOMIC DNA]</scope>
    <source>
        <strain evidence="3">KCTC 42501</strain>
    </source>
</reference>
<feature type="transmembrane region" description="Helical" evidence="1">
    <location>
        <begin position="37"/>
        <end position="55"/>
    </location>
</feature>
<organism evidence="2 3">
    <name type="scientific">Hydrogenophaga luteola</name>
    <dbReference type="NCBI Taxonomy" id="1591122"/>
    <lineage>
        <taxon>Bacteria</taxon>
        <taxon>Pseudomonadati</taxon>
        <taxon>Pseudomonadota</taxon>
        <taxon>Betaproteobacteria</taxon>
        <taxon>Burkholderiales</taxon>
        <taxon>Comamonadaceae</taxon>
        <taxon>Hydrogenophaga</taxon>
    </lineage>
</organism>
<proteinExistence type="predicted"/>
<keyword evidence="3" id="KW-1185">Reference proteome</keyword>
<feature type="transmembrane region" description="Helical" evidence="1">
    <location>
        <begin position="96"/>
        <end position="126"/>
    </location>
</feature>
<dbReference type="EMBL" id="JBHRXX010000005">
    <property type="protein sequence ID" value="MFC3684669.1"/>
    <property type="molecule type" value="Genomic_DNA"/>
</dbReference>
<keyword evidence="1" id="KW-1133">Transmembrane helix</keyword>
<accession>A0ABV7W4E0</accession>
<keyword evidence="1" id="KW-0472">Membrane</keyword>
<evidence type="ECO:0000313" key="3">
    <source>
        <dbReference type="Proteomes" id="UP001595729"/>
    </source>
</evidence>
<feature type="transmembrane region" description="Helical" evidence="1">
    <location>
        <begin position="6"/>
        <end position="25"/>
    </location>
</feature>
<feature type="transmembrane region" description="Helical" evidence="1">
    <location>
        <begin position="61"/>
        <end position="84"/>
    </location>
</feature>
<keyword evidence="1" id="KW-0812">Transmembrane</keyword>
<dbReference type="RefSeq" id="WP_382174698.1">
    <property type="nucleotide sequence ID" value="NZ_JBHRXX010000005.1"/>
</dbReference>
<sequence length="132" mass="13653">MYELLSLLPLLLICVFYALFIKLAARLYRGSRLSWKHAFAFGALVMLLGGAGAWLNQASGLPLGPLMGVVLSLALQLALGGWFLGPRALSENGKAVAFKGGALISAIAFGMVFALGVLAAILLPLLGNGGPA</sequence>
<evidence type="ECO:0000256" key="1">
    <source>
        <dbReference type="SAM" id="Phobius"/>
    </source>
</evidence>